<dbReference type="Gene3D" id="1.25.40.10">
    <property type="entry name" value="Tetratricopeptide repeat domain"/>
    <property type="match status" value="1"/>
</dbReference>
<organism evidence="1 2">
    <name type="scientific">Ktedonospora formicarum</name>
    <dbReference type="NCBI Taxonomy" id="2778364"/>
    <lineage>
        <taxon>Bacteria</taxon>
        <taxon>Bacillati</taxon>
        <taxon>Chloroflexota</taxon>
        <taxon>Ktedonobacteria</taxon>
        <taxon>Ktedonobacterales</taxon>
        <taxon>Ktedonobacteraceae</taxon>
        <taxon>Ktedonospora</taxon>
    </lineage>
</organism>
<name>A0A8J3HVR1_9CHLR</name>
<dbReference type="InterPro" id="IPR011990">
    <property type="entry name" value="TPR-like_helical_dom_sf"/>
</dbReference>
<gene>
    <name evidence="1" type="ORF">KSX_00430</name>
</gene>
<dbReference type="Proteomes" id="UP000612362">
    <property type="component" value="Unassembled WGS sequence"/>
</dbReference>
<protein>
    <submittedName>
        <fullName evidence="1">Uncharacterized protein</fullName>
    </submittedName>
</protein>
<evidence type="ECO:0000313" key="2">
    <source>
        <dbReference type="Proteomes" id="UP000612362"/>
    </source>
</evidence>
<comment type="caution">
    <text evidence="1">The sequence shown here is derived from an EMBL/GenBank/DDBJ whole genome shotgun (WGS) entry which is preliminary data.</text>
</comment>
<dbReference type="AlphaFoldDB" id="A0A8J3HVR1"/>
<accession>A0A8J3HVR1</accession>
<keyword evidence="2" id="KW-1185">Reference proteome</keyword>
<evidence type="ECO:0000313" key="1">
    <source>
        <dbReference type="EMBL" id="GHO41880.1"/>
    </source>
</evidence>
<dbReference type="EMBL" id="BNJF01000001">
    <property type="protein sequence ID" value="GHO41880.1"/>
    <property type="molecule type" value="Genomic_DNA"/>
</dbReference>
<proteinExistence type="predicted"/>
<reference evidence="1" key="1">
    <citation type="submission" date="2020-10" db="EMBL/GenBank/DDBJ databases">
        <title>Taxonomic study of unclassified bacteria belonging to the class Ktedonobacteria.</title>
        <authorList>
            <person name="Yabe S."/>
            <person name="Wang C.M."/>
            <person name="Zheng Y."/>
            <person name="Sakai Y."/>
            <person name="Cavaletti L."/>
            <person name="Monciardini P."/>
            <person name="Donadio S."/>
        </authorList>
    </citation>
    <scope>NUCLEOTIDE SEQUENCE</scope>
    <source>
        <strain evidence="1">SOSP1-1</strain>
    </source>
</reference>
<sequence length="148" mass="16301">MRARARLYGLDYHASEQDLRQALDLATQVGLSWLVQQCSQGRLDLLLATGQIQEAQATLADLKHTVAHSEMPSDELPHERFCSLSRSHGEGWVTLYEGKIAFVRQELEAAEHAFSNAALNADQGPKESLAYAHPLAASTCGTGSRERR</sequence>